<evidence type="ECO:0000256" key="5">
    <source>
        <dbReference type="PROSITE-ProRule" id="PRU00455"/>
    </source>
</evidence>
<organism evidence="7 8">
    <name type="scientific">Deinandra increscens subsp. villosa</name>
    <dbReference type="NCBI Taxonomy" id="3103831"/>
    <lineage>
        <taxon>Eukaryota</taxon>
        <taxon>Viridiplantae</taxon>
        <taxon>Streptophyta</taxon>
        <taxon>Embryophyta</taxon>
        <taxon>Tracheophyta</taxon>
        <taxon>Spermatophyta</taxon>
        <taxon>Magnoliopsida</taxon>
        <taxon>eudicotyledons</taxon>
        <taxon>Gunneridae</taxon>
        <taxon>Pentapetalae</taxon>
        <taxon>asterids</taxon>
        <taxon>campanulids</taxon>
        <taxon>Asterales</taxon>
        <taxon>Asteraceae</taxon>
        <taxon>Asteroideae</taxon>
        <taxon>Heliantheae alliance</taxon>
        <taxon>Madieae</taxon>
        <taxon>Madiinae</taxon>
        <taxon>Deinandra</taxon>
    </lineage>
</organism>
<dbReference type="PANTHER" id="PTHR46632:SF16">
    <property type="entry name" value="E3 UBIQUITIN-PROTEIN LIGASE SINA-LIKE 10"/>
    <property type="match status" value="1"/>
</dbReference>
<dbReference type="Pfam" id="PF21361">
    <property type="entry name" value="Sina_ZnF"/>
    <property type="match status" value="1"/>
</dbReference>
<dbReference type="EMBL" id="JBCNJP010000023">
    <property type="protein sequence ID" value="KAK9058635.1"/>
    <property type="molecule type" value="Genomic_DNA"/>
</dbReference>
<keyword evidence="3" id="KW-0862">Zinc</keyword>
<feature type="domain" description="SIAH-type" evidence="6">
    <location>
        <begin position="206"/>
        <end position="262"/>
    </location>
</feature>
<dbReference type="Proteomes" id="UP001408789">
    <property type="component" value="Unassembled WGS sequence"/>
</dbReference>
<dbReference type="Gene3D" id="3.30.40.10">
    <property type="entry name" value="Zinc/RING finger domain, C3HC4 (zinc finger)"/>
    <property type="match status" value="1"/>
</dbReference>
<dbReference type="InterPro" id="IPR013083">
    <property type="entry name" value="Znf_RING/FYVE/PHD"/>
</dbReference>
<dbReference type="InterPro" id="IPR013010">
    <property type="entry name" value="Znf_SIAH"/>
</dbReference>
<keyword evidence="1" id="KW-0479">Metal-binding</keyword>
<evidence type="ECO:0000256" key="3">
    <source>
        <dbReference type="ARBA" id="ARBA00022833"/>
    </source>
</evidence>
<accession>A0AAP0GTJ2</accession>
<evidence type="ECO:0000256" key="4">
    <source>
        <dbReference type="ARBA" id="ARBA00024004"/>
    </source>
</evidence>
<gene>
    <name evidence="7" type="ORF">SSX86_023477</name>
</gene>
<keyword evidence="2 5" id="KW-0863">Zinc-finger</keyword>
<dbReference type="InterPro" id="IPR044286">
    <property type="entry name" value="SINL_plant"/>
</dbReference>
<evidence type="ECO:0000256" key="1">
    <source>
        <dbReference type="ARBA" id="ARBA00022723"/>
    </source>
</evidence>
<name>A0AAP0GTJ2_9ASTR</name>
<evidence type="ECO:0000259" key="6">
    <source>
        <dbReference type="PROSITE" id="PS51081"/>
    </source>
</evidence>
<dbReference type="GO" id="GO:0008270">
    <property type="term" value="F:zinc ion binding"/>
    <property type="evidence" value="ECO:0007669"/>
    <property type="project" value="UniProtKB-KW"/>
</dbReference>
<reference evidence="7 8" key="1">
    <citation type="submission" date="2024-04" db="EMBL/GenBank/DDBJ databases">
        <title>The reference genome of an endangered Asteraceae, Deinandra increscens subsp. villosa, native to the Central Coast of California.</title>
        <authorList>
            <person name="Guilliams M."/>
            <person name="Hasenstab-Lehman K."/>
            <person name="Meyer R."/>
            <person name="Mcevoy S."/>
        </authorList>
    </citation>
    <scope>NUCLEOTIDE SEQUENCE [LARGE SCALE GENOMIC DNA]</scope>
    <source>
        <tissue evidence="7">Leaf</tissue>
    </source>
</reference>
<dbReference type="PANTHER" id="PTHR46632">
    <property type="entry name" value="E3 UBIQUITIN-PROTEIN LIGASE SINA-LIKE 4"/>
    <property type="match status" value="1"/>
</dbReference>
<comment type="caution">
    <text evidence="7">The sequence shown here is derived from an EMBL/GenBank/DDBJ whole genome shotgun (WGS) entry which is preliminary data.</text>
</comment>
<dbReference type="SUPFAM" id="SSF49599">
    <property type="entry name" value="TRAF domain-like"/>
    <property type="match status" value="1"/>
</dbReference>
<protein>
    <recommendedName>
        <fullName evidence="6">SIAH-type domain-containing protein</fullName>
    </recommendedName>
</protein>
<dbReference type="PROSITE" id="PS51081">
    <property type="entry name" value="ZF_SIAH"/>
    <property type="match status" value="1"/>
</dbReference>
<evidence type="ECO:0000313" key="8">
    <source>
        <dbReference type="Proteomes" id="UP001408789"/>
    </source>
</evidence>
<comment type="function">
    <text evidence="4">E3 ubiquitin-protein ligase that mediates ubiquitination and subsequent proteasomal degradation of target proteins. E3 ubiquitin ligases accept ubiquitin from an E2 ubiquitin-conjugating enzyme in the form of a thioester and then directly transfers the ubiquitin to targeted substrates. It probably triggers the ubiquitin-mediated degradation of different substrates.</text>
</comment>
<proteinExistence type="predicted"/>
<evidence type="ECO:0000313" key="7">
    <source>
        <dbReference type="EMBL" id="KAK9058635.1"/>
    </source>
</evidence>
<dbReference type="AlphaFoldDB" id="A0AAP0GTJ2"/>
<keyword evidence="8" id="KW-1185">Reference proteome</keyword>
<evidence type="ECO:0000256" key="2">
    <source>
        <dbReference type="ARBA" id="ARBA00022771"/>
    </source>
</evidence>
<sequence>MADVNSSKMMRMRRLKSSVSCLLFSGCKSSGRSSPVITAAAEVIRNKTIEPPRGAPMYLPELTFLHCVVCGHRLCGAIYQCEFGHGASCNNCYIKSRGKCGLCILPLRREGGLVEKMIKRCNETVFYDNKPPLIRPRPSKRPLLTDHCEICNVSLSTPVYHQCENGHVTCSACCTRLGGKCRLCTWGDHNYNKQAKAKAMGTLVKKTKVECKNKSFGCRKTLVHSKKADHEARCPQTPCFCPACPFANSSDKLYDHVRGHRNVITPFTYGNPFSVPVDKRVILQEEKEGVVFILNHELLQDQTARAFNVDCIGPPTLNEAFSYKLTIRCKQGRFSYKSTTEVYTKLQEEEPADKGFLIIPSAVRHFLVEVRIDKTS</sequence>